<dbReference type="GO" id="GO:0009102">
    <property type="term" value="P:biotin biosynthetic process"/>
    <property type="evidence" value="ECO:0007669"/>
    <property type="project" value="TreeGrafter"/>
</dbReference>
<dbReference type="PANTHER" id="PTHR42684">
    <property type="entry name" value="ADENOSYLMETHIONINE-8-AMINO-7-OXONONANOATE AMINOTRANSFERASE"/>
    <property type="match status" value="1"/>
</dbReference>
<dbReference type="InterPro" id="IPR049704">
    <property type="entry name" value="Aminotrans_3_PPA_site"/>
</dbReference>
<dbReference type="CDD" id="cd00610">
    <property type="entry name" value="OAT_like"/>
    <property type="match status" value="1"/>
</dbReference>
<comment type="caution">
    <text evidence="7">The sequence shown here is derived from an EMBL/GenBank/DDBJ whole genome shotgun (WGS) entry which is preliminary data.</text>
</comment>
<dbReference type="AlphaFoldDB" id="A0A8J3GVV9"/>
<dbReference type="InterPro" id="IPR015424">
    <property type="entry name" value="PyrdxlP-dep_Trfase"/>
</dbReference>
<reference evidence="7" key="2">
    <citation type="submission" date="2020-09" db="EMBL/GenBank/DDBJ databases">
        <authorList>
            <person name="Sun Q."/>
            <person name="Kim S."/>
        </authorList>
    </citation>
    <scope>NUCLEOTIDE SEQUENCE</scope>
    <source>
        <strain evidence="7">KCTC 42650</strain>
    </source>
</reference>
<dbReference type="GO" id="GO:0004015">
    <property type="term" value="F:adenosylmethionine-8-amino-7-oxononanoate transaminase activity"/>
    <property type="evidence" value="ECO:0007669"/>
    <property type="project" value="TreeGrafter"/>
</dbReference>
<dbReference type="GO" id="GO:0009448">
    <property type="term" value="P:gamma-aminobutyric acid metabolic process"/>
    <property type="evidence" value="ECO:0007669"/>
    <property type="project" value="TreeGrafter"/>
</dbReference>
<dbReference type="FunFam" id="3.40.640.10:FF:000014">
    <property type="entry name" value="Adenosylmethionine-8-amino-7-oxononanoate aminotransferase, probable"/>
    <property type="match status" value="1"/>
</dbReference>
<evidence type="ECO:0000256" key="6">
    <source>
        <dbReference type="RuleBase" id="RU003560"/>
    </source>
</evidence>
<dbReference type="InterPro" id="IPR015421">
    <property type="entry name" value="PyrdxlP-dep_Trfase_major"/>
</dbReference>
<evidence type="ECO:0000256" key="2">
    <source>
        <dbReference type="ARBA" id="ARBA00008954"/>
    </source>
</evidence>
<accession>A0A8J3GVV9</accession>
<name>A0A8J3GVV9_9RHOB</name>
<comment type="similarity">
    <text evidence="2 6">Belongs to the class-III pyridoxal-phosphate-dependent aminotransferase family.</text>
</comment>
<keyword evidence="4" id="KW-0808">Transferase</keyword>
<evidence type="ECO:0000256" key="1">
    <source>
        <dbReference type="ARBA" id="ARBA00001933"/>
    </source>
</evidence>
<dbReference type="PANTHER" id="PTHR42684:SF3">
    <property type="entry name" value="ADENOSYLMETHIONINE-8-AMINO-7-OXONONANOATE AMINOTRANSFERASE"/>
    <property type="match status" value="1"/>
</dbReference>
<dbReference type="Gene3D" id="3.40.640.10">
    <property type="entry name" value="Type I PLP-dependent aspartate aminotransferase-like (Major domain)"/>
    <property type="match status" value="1"/>
</dbReference>
<sequence>MKDIPNSTEARDIKNLMHPYTNARKLETEGPLVIESGEGIYVTDNNGNRYLEAMSGLWSAGLGFSEKRLVAAATRQMEKLPFYHIFSMRSHGPAVDLAEKLVNLAPVPMSKAFFTNSGSEANDTAVKMLWYRAHALGTPEKKKVISRLRGYHGVTVVAASMTGLPYNHTSFGLPLPGFLHTGSPHYWRDAEPGESEADFVARRARELEELILAEGPETIAAFIGEPVNGGGGVIVPPQGYWQAIQAVLDKYDILLIADEVICGFGRTGNMFGTETFGMKPDMMTLSKQITSSYQPFSALLVNERVFAPIADESNRIGTFGHGYTGGGHPVGAAVALETLRIIEEDKLLDHVGDVGAHMQAGLAALTGHPLVGEHRGVGLIAALELVTDKETKAGLDKPGALGGIAAAKMQANGVISRNMNDALAFCPPMIITHAEVDDMLARTKRSLDETAAEIGM</sequence>
<reference evidence="7" key="1">
    <citation type="journal article" date="2014" name="Int. J. Syst. Evol. Microbiol.">
        <title>Complete genome sequence of Corynebacterium casei LMG S-19264T (=DSM 44701T), isolated from a smear-ripened cheese.</title>
        <authorList>
            <consortium name="US DOE Joint Genome Institute (JGI-PGF)"/>
            <person name="Walter F."/>
            <person name="Albersmeier A."/>
            <person name="Kalinowski J."/>
            <person name="Ruckert C."/>
        </authorList>
    </citation>
    <scope>NUCLEOTIDE SEQUENCE</scope>
    <source>
        <strain evidence="7">KCTC 42650</strain>
    </source>
</reference>
<evidence type="ECO:0000256" key="5">
    <source>
        <dbReference type="ARBA" id="ARBA00022898"/>
    </source>
</evidence>
<evidence type="ECO:0000256" key="3">
    <source>
        <dbReference type="ARBA" id="ARBA00022576"/>
    </source>
</evidence>
<dbReference type="Gene3D" id="3.90.1150.10">
    <property type="entry name" value="Aspartate Aminotransferase, domain 1"/>
    <property type="match status" value="1"/>
</dbReference>
<proteinExistence type="inferred from homology"/>
<evidence type="ECO:0000313" key="8">
    <source>
        <dbReference type="Proteomes" id="UP000626220"/>
    </source>
</evidence>
<keyword evidence="3 7" id="KW-0032">Aminotransferase</keyword>
<dbReference type="EMBL" id="BNCJ01000002">
    <property type="protein sequence ID" value="GHF42032.1"/>
    <property type="molecule type" value="Genomic_DNA"/>
</dbReference>
<comment type="cofactor">
    <cofactor evidence="1">
        <name>pyridoxal 5'-phosphate</name>
        <dbReference type="ChEBI" id="CHEBI:597326"/>
    </cofactor>
</comment>
<evidence type="ECO:0000256" key="4">
    <source>
        <dbReference type="ARBA" id="ARBA00022679"/>
    </source>
</evidence>
<dbReference type="Proteomes" id="UP000626220">
    <property type="component" value="Unassembled WGS sequence"/>
</dbReference>
<dbReference type="InterPro" id="IPR005814">
    <property type="entry name" value="Aminotrans_3"/>
</dbReference>
<dbReference type="NCBIfam" id="NF004767">
    <property type="entry name" value="PRK06105.1"/>
    <property type="match status" value="1"/>
</dbReference>
<keyword evidence="5 6" id="KW-0663">Pyridoxal phosphate</keyword>
<gene>
    <name evidence="7" type="ORF">GCM10017056_12170</name>
</gene>
<dbReference type="PROSITE" id="PS00600">
    <property type="entry name" value="AA_TRANSFER_CLASS_3"/>
    <property type="match status" value="1"/>
</dbReference>
<evidence type="ECO:0000313" key="7">
    <source>
        <dbReference type="EMBL" id="GHF42032.1"/>
    </source>
</evidence>
<dbReference type="RefSeq" id="WP_189679139.1">
    <property type="nucleotide sequence ID" value="NZ_BNCJ01000002.1"/>
</dbReference>
<protein>
    <submittedName>
        <fullName evidence="7">Aspartate aminotransferase family protein</fullName>
    </submittedName>
</protein>
<dbReference type="SUPFAM" id="SSF53383">
    <property type="entry name" value="PLP-dependent transferases"/>
    <property type="match status" value="1"/>
</dbReference>
<dbReference type="PIRSF" id="PIRSF000521">
    <property type="entry name" value="Transaminase_4ab_Lys_Orn"/>
    <property type="match status" value="1"/>
</dbReference>
<dbReference type="Pfam" id="PF00202">
    <property type="entry name" value="Aminotran_3"/>
    <property type="match status" value="1"/>
</dbReference>
<dbReference type="InterPro" id="IPR015422">
    <property type="entry name" value="PyrdxlP-dep_Trfase_small"/>
</dbReference>
<dbReference type="GO" id="GO:0030170">
    <property type="term" value="F:pyridoxal phosphate binding"/>
    <property type="evidence" value="ECO:0007669"/>
    <property type="project" value="InterPro"/>
</dbReference>
<organism evidence="7 8">
    <name type="scientific">Seohaeicola zhoushanensis</name>
    <dbReference type="NCBI Taxonomy" id="1569283"/>
    <lineage>
        <taxon>Bacteria</taxon>
        <taxon>Pseudomonadati</taxon>
        <taxon>Pseudomonadota</taxon>
        <taxon>Alphaproteobacteria</taxon>
        <taxon>Rhodobacterales</taxon>
        <taxon>Roseobacteraceae</taxon>
        <taxon>Seohaeicola</taxon>
    </lineage>
</organism>
<keyword evidence="8" id="KW-1185">Reference proteome</keyword>